<reference evidence="3 4" key="1">
    <citation type="submission" date="2018-09" db="EMBL/GenBank/DDBJ databases">
        <title>Roseovarius spongiae sp. nov., isolated from a marine sponge.</title>
        <authorList>
            <person name="Zhuang L."/>
            <person name="Luo L."/>
        </authorList>
    </citation>
    <scope>NUCLEOTIDE SEQUENCE [LARGE SCALE GENOMIC DNA]</scope>
    <source>
        <strain evidence="3 4">HN-E21</strain>
    </source>
</reference>
<evidence type="ECO:0000259" key="2">
    <source>
        <dbReference type="Pfam" id="PF01266"/>
    </source>
</evidence>
<proteinExistence type="predicted"/>
<keyword evidence="1" id="KW-0560">Oxidoreductase</keyword>
<accession>A0A3A8ARM1</accession>
<dbReference type="Proteomes" id="UP000281128">
    <property type="component" value="Unassembled WGS sequence"/>
</dbReference>
<organism evidence="3 4">
    <name type="scientific">Roseovarius spongiae</name>
    <dbReference type="NCBI Taxonomy" id="2320272"/>
    <lineage>
        <taxon>Bacteria</taxon>
        <taxon>Pseudomonadati</taxon>
        <taxon>Pseudomonadota</taxon>
        <taxon>Alphaproteobacteria</taxon>
        <taxon>Rhodobacterales</taxon>
        <taxon>Roseobacteraceae</taxon>
        <taxon>Roseovarius</taxon>
    </lineage>
</organism>
<gene>
    <name evidence="3" type="ORF">D6850_17105</name>
</gene>
<dbReference type="RefSeq" id="WP_121168828.1">
    <property type="nucleotide sequence ID" value="NZ_RAPE01000006.1"/>
</dbReference>
<dbReference type="Gene3D" id="3.50.50.60">
    <property type="entry name" value="FAD/NAD(P)-binding domain"/>
    <property type="match status" value="1"/>
</dbReference>
<dbReference type="Gene3D" id="3.30.9.10">
    <property type="entry name" value="D-Amino Acid Oxidase, subunit A, domain 2"/>
    <property type="match status" value="1"/>
</dbReference>
<sequence length="436" mass="48181">MNKLSQIDKDPRSFWRKTAKRRDPFPTLGQDVETTVLIVGGGFTGLSTARDLLKRDVDCIVMEARDIGWGASGRTGGFAVPRFKMNYSDLARDFGEKTALDLFGKAIEAVDSIAETVAEFDIDCGFQRDGHLTPAHTIKALRGLKEDQAWLRDVAGDTAVRVLDAEETADALGSPVYRGAYLDPRAACLHPKDYTHGLAAALASRGVRIFVDSPVKTLVRDDGRWLAQTPEGAVRARHVVLASNAYTTPLVEGSTLHRRIIPVSSSVITTRPLNDTERKMTLPIGLPVTDARRLVRYFRMLPTGQLLFGGRGDITGRRKDEAAYRPLEQQLAETFPHLAGIEIHERWSGKVAVTLDSFPHIGRLDEDVHYALGYGGRGVALSSIMGRRLAERIAGDRTDMGPMEDAGFGSVPFHALRRTGMQMMARYYQLRDSFEQ</sequence>
<evidence type="ECO:0000313" key="4">
    <source>
        <dbReference type="Proteomes" id="UP000281128"/>
    </source>
</evidence>
<feature type="domain" description="FAD dependent oxidoreductase" evidence="2">
    <location>
        <begin position="36"/>
        <end position="392"/>
    </location>
</feature>
<name>A0A3A8ARM1_9RHOB</name>
<dbReference type="InterPro" id="IPR006076">
    <property type="entry name" value="FAD-dep_OxRdtase"/>
</dbReference>
<comment type="caution">
    <text evidence="3">The sequence shown here is derived from an EMBL/GenBank/DDBJ whole genome shotgun (WGS) entry which is preliminary data.</text>
</comment>
<dbReference type="PANTHER" id="PTHR13847:SF281">
    <property type="entry name" value="FAD DEPENDENT OXIDOREDUCTASE DOMAIN-CONTAINING PROTEIN"/>
    <property type="match status" value="1"/>
</dbReference>
<dbReference type="SUPFAM" id="SSF51905">
    <property type="entry name" value="FAD/NAD(P)-binding domain"/>
    <property type="match status" value="1"/>
</dbReference>
<dbReference type="AlphaFoldDB" id="A0A3A8ARM1"/>
<dbReference type="GO" id="GO:0005737">
    <property type="term" value="C:cytoplasm"/>
    <property type="evidence" value="ECO:0007669"/>
    <property type="project" value="TreeGrafter"/>
</dbReference>
<dbReference type="InterPro" id="IPR036188">
    <property type="entry name" value="FAD/NAD-bd_sf"/>
</dbReference>
<dbReference type="GO" id="GO:0016491">
    <property type="term" value="F:oxidoreductase activity"/>
    <property type="evidence" value="ECO:0007669"/>
    <property type="project" value="UniProtKB-KW"/>
</dbReference>
<protein>
    <submittedName>
        <fullName evidence="3">FAD-binding oxidoreductase</fullName>
    </submittedName>
</protein>
<dbReference type="EMBL" id="RAPE01000006">
    <property type="protein sequence ID" value="RKF12676.1"/>
    <property type="molecule type" value="Genomic_DNA"/>
</dbReference>
<dbReference type="Pfam" id="PF01266">
    <property type="entry name" value="DAO"/>
    <property type="match status" value="1"/>
</dbReference>
<evidence type="ECO:0000256" key="1">
    <source>
        <dbReference type="ARBA" id="ARBA00023002"/>
    </source>
</evidence>
<keyword evidence="4" id="KW-1185">Reference proteome</keyword>
<dbReference type="PANTHER" id="PTHR13847">
    <property type="entry name" value="SARCOSINE DEHYDROGENASE-RELATED"/>
    <property type="match status" value="1"/>
</dbReference>
<evidence type="ECO:0000313" key="3">
    <source>
        <dbReference type="EMBL" id="RKF12676.1"/>
    </source>
</evidence>
<dbReference type="OrthoDB" id="9806601at2"/>